<feature type="region of interest" description="Disordered" evidence="3">
    <location>
        <begin position="433"/>
        <end position="453"/>
    </location>
</feature>
<dbReference type="InterPro" id="IPR008477">
    <property type="entry name" value="TNFAIP8-like"/>
</dbReference>
<evidence type="ECO:0000313" key="6">
    <source>
        <dbReference type="Proteomes" id="UP000011518"/>
    </source>
</evidence>
<dbReference type="InterPro" id="IPR052208">
    <property type="entry name" value="DmX-like/RAVE_component"/>
</dbReference>
<proteinExistence type="predicted"/>
<reference evidence="6" key="1">
    <citation type="submission" date="2012-07" db="EMBL/GenBank/DDBJ databases">
        <title>Genome of the Chinese tree shrew, a rising model animal genetically related to primates.</title>
        <authorList>
            <person name="Zhang G."/>
            <person name="Fan Y."/>
            <person name="Yao Y."/>
            <person name="Huang Z."/>
        </authorList>
    </citation>
    <scope>NUCLEOTIDE SEQUENCE [LARGE SCALE GENOMIC DNA]</scope>
</reference>
<dbReference type="SMART" id="SM00320">
    <property type="entry name" value="WD40"/>
    <property type="match status" value="5"/>
</dbReference>
<keyword evidence="2" id="KW-0175">Coiled coil</keyword>
<feature type="compositionally biased region" description="Polar residues" evidence="3">
    <location>
        <begin position="438"/>
        <end position="453"/>
    </location>
</feature>
<accession>L8YGR4</accession>
<dbReference type="FunFam" id="1.20.1440.160:FF:000001">
    <property type="entry name" value="Tumor necrosis factor alpha-induced protein 8-like 1"/>
    <property type="match status" value="1"/>
</dbReference>
<dbReference type="Pfam" id="PF12234">
    <property type="entry name" value="Rav1p_C"/>
    <property type="match status" value="1"/>
</dbReference>
<dbReference type="GO" id="GO:0042981">
    <property type="term" value="P:regulation of apoptotic process"/>
    <property type="evidence" value="ECO:0007669"/>
    <property type="project" value="InterPro"/>
</dbReference>
<dbReference type="Pfam" id="PF00400">
    <property type="entry name" value="WD40"/>
    <property type="match status" value="1"/>
</dbReference>
<protein>
    <submittedName>
        <fullName evidence="5">DmX-like protein 1</fullName>
    </submittedName>
</protein>
<feature type="coiled-coil region" evidence="2">
    <location>
        <begin position="1405"/>
        <end position="1432"/>
    </location>
</feature>
<name>L8YGR4_TUPCH</name>
<dbReference type="GO" id="GO:0007035">
    <property type="term" value="P:vacuolar acidification"/>
    <property type="evidence" value="ECO:0007669"/>
    <property type="project" value="TreeGrafter"/>
</dbReference>
<feature type="compositionally biased region" description="Polar residues" evidence="3">
    <location>
        <begin position="819"/>
        <end position="830"/>
    </location>
</feature>
<feature type="region of interest" description="Disordered" evidence="3">
    <location>
        <begin position="1126"/>
        <end position="1148"/>
    </location>
</feature>
<dbReference type="STRING" id="246437.L8YGR4"/>
<gene>
    <name evidence="5" type="ORF">TREES_T100006885</name>
</gene>
<feature type="domain" description="RAVE complex protein Rav1 C-terminal" evidence="4">
    <location>
        <begin position="579"/>
        <end position="964"/>
    </location>
</feature>
<dbReference type="Gene3D" id="1.20.1440.160">
    <property type="entry name" value="Tumor necrosis factor alpha-induced protein 8-like"/>
    <property type="match status" value="1"/>
</dbReference>
<dbReference type="PANTHER" id="PTHR13950">
    <property type="entry name" value="RABCONNECTIN-RELATED"/>
    <property type="match status" value="1"/>
</dbReference>
<feature type="region of interest" description="Disordered" evidence="3">
    <location>
        <begin position="819"/>
        <end position="838"/>
    </location>
</feature>
<dbReference type="Gene3D" id="2.130.10.10">
    <property type="entry name" value="YVTN repeat-like/Quinoprotein amine dehydrogenase"/>
    <property type="match status" value="1"/>
</dbReference>
<dbReference type="InterPro" id="IPR022033">
    <property type="entry name" value="Rav1p_C"/>
</dbReference>
<dbReference type="InterPro" id="IPR001680">
    <property type="entry name" value="WD40_rpt"/>
</dbReference>
<keyword evidence="1" id="KW-0853">WD repeat</keyword>
<dbReference type="FunCoup" id="L8YGR4">
    <property type="interactions" value="1261"/>
</dbReference>
<feature type="compositionally biased region" description="Acidic residues" evidence="3">
    <location>
        <begin position="1132"/>
        <end position="1148"/>
    </location>
</feature>
<evidence type="ECO:0000256" key="1">
    <source>
        <dbReference type="PROSITE-ProRule" id="PRU00221"/>
    </source>
</evidence>
<evidence type="ECO:0000256" key="3">
    <source>
        <dbReference type="SAM" id="MobiDB-lite"/>
    </source>
</evidence>
<reference evidence="6" key="2">
    <citation type="journal article" date="2013" name="Nat. Commun.">
        <title>Genome of the Chinese tree shrew.</title>
        <authorList>
            <person name="Fan Y."/>
            <person name="Huang Z.Y."/>
            <person name="Cao C.C."/>
            <person name="Chen C.S."/>
            <person name="Chen Y.X."/>
            <person name="Fan D.D."/>
            <person name="He J."/>
            <person name="Hou H.L."/>
            <person name="Hu L."/>
            <person name="Hu X.T."/>
            <person name="Jiang X.T."/>
            <person name="Lai R."/>
            <person name="Lang Y.S."/>
            <person name="Liang B."/>
            <person name="Liao S.G."/>
            <person name="Mu D."/>
            <person name="Ma Y.Y."/>
            <person name="Niu Y.Y."/>
            <person name="Sun X.Q."/>
            <person name="Xia J.Q."/>
            <person name="Xiao J."/>
            <person name="Xiong Z.Q."/>
            <person name="Xu L."/>
            <person name="Yang L."/>
            <person name="Zhang Y."/>
            <person name="Zhao W."/>
            <person name="Zhao X.D."/>
            <person name="Zheng Y.T."/>
            <person name="Zhou J.M."/>
            <person name="Zhu Y.B."/>
            <person name="Zhang G.J."/>
            <person name="Wang J."/>
            <person name="Yao Y.G."/>
        </authorList>
    </citation>
    <scope>NUCLEOTIDE SEQUENCE [LARGE SCALE GENOMIC DNA]</scope>
</reference>
<evidence type="ECO:0000256" key="2">
    <source>
        <dbReference type="SAM" id="Coils"/>
    </source>
</evidence>
<evidence type="ECO:0000259" key="4">
    <source>
        <dbReference type="Pfam" id="PF12234"/>
    </source>
</evidence>
<dbReference type="InterPro" id="IPR038355">
    <property type="entry name" value="TNFAIP8_sf"/>
</dbReference>
<dbReference type="GO" id="GO:0043291">
    <property type="term" value="C:RAVE complex"/>
    <property type="evidence" value="ECO:0007669"/>
    <property type="project" value="TreeGrafter"/>
</dbReference>
<feature type="compositionally biased region" description="Low complexity" evidence="3">
    <location>
        <begin position="1084"/>
        <end position="1098"/>
    </location>
</feature>
<dbReference type="PROSITE" id="PS50082">
    <property type="entry name" value="WD_REPEATS_2"/>
    <property type="match status" value="1"/>
</dbReference>
<dbReference type="InterPro" id="IPR036322">
    <property type="entry name" value="WD40_repeat_dom_sf"/>
</dbReference>
<dbReference type="Proteomes" id="UP000011518">
    <property type="component" value="Unassembled WGS sequence"/>
</dbReference>
<dbReference type="InParanoid" id="L8YGR4"/>
<dbReference type="eggNOG" id="KOG1064">
    <property type="taxonomic scope" value="Eukaryota"/>
</dbReference>
<dbReference type="EMBL" id="KB360723">
    <property type="protein sequence ID" value="ELV13656.1"/>
    <property type="molecule type" value="Genomic_DNA"/>
</dbReference>
<dbReference type="SUPFAM" id="SSF50978">
    <property type="entry name" value="WD40 repeat-like"/>
    <property type="match status" value="2"/>
</dbReference>
<feature type="repeat" description="WD" evidence="1">
    <location>
        <begin position="1298"/>
        <end position="1327"/>
    </location>
</feature>
<organism evidence="5 6">
    <name type="scientific">Tupaia chinensis</name>
    <name type="common">Chinese tree shrew</name>
    <name type="synonym">Tupaia belangeri chinensis</name>
    <dbReference type="NCBI Taxonomy" id="246437"/>
    <lineage>
        <taxon>Eukaryota</taxon>
        <taxon>Metazoa</taxon>
        <taxon>Chordata</taxon>
        <taxon>Craniata</taxon>
        <taxon>Vertebrata</taxon>
        <taxon>Euteleostomi</taxon>
        <taxon>Mammalia</taxon>
        <taxon>Eutheria</taxon>
        <taxon>Euarchontoglires</taxon>
        <taxon>Scandentia</taxon>
        <taxon>Tupaiidae</taxon>
        <taxon>Tupaia</taxon>
    </lineage>
</organism>
<evidence type="ECO:0000313" key="5">
    <source>
        <dbReference type="EMBL" id="ELV13656.1"/>
    </source>
</evidence>
<feature type="region of interest" description="Disordered" evidence="3">
    <location>
        <begin position="1048"/>
        <end position="1098"/>
    </location>
</feature>
<dbReference type="InterPro" id="IPR015943">
    <property type="entry name" value="WD40/YVTN_repeat-like_dom_sf"/>
</dbReference>
<keyword evidence="6" id="KW-1185">Reference proteome</keyword>
<sequence length="1552" mass="173241">MNLHQVLTGAVNPGDHCFSVGSVGDRHFTDDCLLKVWYNVENWRTAVTSPDTSPEKQSQGEMDFSFVYLAHPRAVNGFSWRKTSKYMPRASVCNVLLTCCKDNVCRLWVETFLPNDCLLYGGDFSHWTEPIHLNNFKRNTSSKERVQNALEVNLRHFRRGRRRSLALVAHTGYLPHQQDPHLVHRSTPLHANALCHFHIAASINPATEMEDDVDDLKINHEKKELDADKVVPSSSFTPLPSAAIDHQIEVLLSEWSRNADMLFSIHPMDGSLLVWHVDWLDEYQPGMFRQVQVSFVSRIPVAFPTGDANSLCKSVVMYACTKNVDLAVQQGKQRPSGLPRSTSVLISSAHSKSSNSLKLSIFTPNVMMISKHADGSLNQWLVSFAEESAFSTVLSISHKSRYCGHRFHLNDLACHSVLPLLLTTSHHNALRTPDVESQKQPYSAVTPEGCSSTQQNKSTIDVAFQDPNAVYSELILWRVDPVGPLSFSGGVSELARINSLHVSAFSNVAWLPTLIPSYCLGTYCNSPSACFVASDGQYLRLYEAVIDAKKLLYELSNPEISVSNGSYSDFTIWESITSNTKHLVHLDWMSREDGSHILTVGIGSKLFMYGPLAGKVQEQTGKESLVFPLWEGTKVVPLSKFVLLRSVDLVSSVEGSPPYPVSLSWVRDGILVVGMDCEMHVYSQWQPSSKQEAVITDSYNGSTPSITSLIKQSNSSSSGLHPPKKTLTRSMTSLAQKICGKKTALDPSVDVEDSGLFEAAHVLSPTLPQYHPLQLLELMDLGKVRRAKAILSHLVKCIAGEVVALNEAESNHERRLRSLTISASGSTTRDPQAFTKAENTDYTEIDSVPPLPLYALLAADDDSCYSSLEKSSNESTLNKSDQLSKESYDELFQSSAPMTDIHVLETDEENIKPKVIDLSQYSPTYFGPEHAQVLSGHLLHTSLPGLSRMEQMSLMALADTVATTSTDIGESRDRSQGITCLTRLLNSSGEEAQSGLTVLLCEILTAVYLSLFIHGLATHSSNELFRIVAHPLNEKMWSAVFGGGAHVPSKEQTHSKAVPVSSLVEEGEKQNKRFRPSKMSCRESAPSSSSSPPVNPESLTVKEKFIPPELSIWDYFIAKPFLPPSQSRAEYDSEESLESDGDDEEEEDVLASDFHLQEHSNSNSYRSKHYLALSVKRLWQYLVKQEEIQETFIRNIFTKKRCINEIEADLGYPGGKARIIHKESDIITAFAVNKMIKKAINNVRRMTSHPTLPYSFTCHDSGATVLAYAPKHQLLLSGGRKGFTCVFDLRQRQQRQLFQSHDSPVKAIAVDPTEEYFVTGSAEGNIKTAASFLWVKPSAAHAALLLRHLLTERHGHIRSHDVSAVATDVFNSKNLAVQAQKKILGKMVSKSIATTLIDDTSSEVLDELYRVTREYTQNKKEAEKVIKNLIKTVIKLAVLYRNNQFNQDELALMEKFKKKVHQLAMTVVSFHQVDYTFDRHVLSRLLNECRELLHQIIQRHLTAKSHGRVNNVFDHFSDCDFLAALYNPFGNFKPHLQKLCDGINKMLDEENI</sequence>
<dbReference type="Pfam" id="PF05527">
    <property type="entry name" value="TNFAIP8"/>
    <property type="match status" value="1"/>
</dbReference>
<dbReference type="PANTHER" id="PTHR13950:SF12">
    <property type="entry name" value="DMX-LIKE PROTEIN 1"/>
    <property type="match status" value="1"/>
</dbReference>